<keyword evidence="6" id="KW-0472">Membrane</keyword>
<keyword evidence="4" id="KW-0274">FAD</keyword>
<comment type="similarity">
    <text evidence="2">Belongs to the DAMOX/DASOX family.</text>
</comment>
<dbReference type="Gene3D" id="3.30.9.10">
    <property type="entry name" value="D-Amino Acid Oxidase, subunit A, domain 2"/>
    <property type="match status" value="1"/>
</dbReference>
<keyword evidence="6" id="KW-1133">Transmembrane helix</keyword>
<dbReference type="SUPFAM" id="SSF51971">
    <property type="entry name" value="Nucleotide-binding domain"/>
    <property type="match status" value="1"/>
</dbReference>
<protein>
    <submittedName>
        <fullName evidence="8">DadA</fullName>
    </submittedName>
</protein>
<name>A0A0F0I2L3_ASPPU</name>
<dbReference type="GO" id="GO:0019478">
    <property type="term" value="P:D-amino acid catabolic process"/>
    <property type="evidence" value="ECO:0007669"/>
    <property type="project" value="TreeGrafter"/>
</dbReference>
<reference evidence="8 9" key="1">
    <citation type="submission" date="2015-02" db="EMBL/GenBank/DDBJ databases">
        <title>Draft genome sequence of Aspergillus parasiticus SU-1.</title>
        <authorList>
            <person name="Yu J."/>
            <person name="Fedorova N."/>
            <person name="Yin Y."/>
            <person name="Losada L."/>
            <person name="Zafar N."/>
            <person name="Taujale R."/>
            <person name="Ehrlich K.C."/>
            <person name="Bhatnagar D."/>
            <person name="Cleveland T.E."/>
            <person name="Bennett J.W."/>
            <person name="Nierman W.C."/>
        </authorList>
    </citation>
    <scope>NUCLEOTIDE SEQUENCE [LARGE SCALE GENOMIC DNA]</scope>
    <source>
        <strain evidence="9">ATCC 56775 / NRRL 5862 / SRRC 143 / SU-1</strain>
    </source>
</reference>
<dbReference type="EMBL" id="JZEE01000675">
    <property type="protein sequence ID" value="KJK61406.1"/>
    <property type="molecule type" value="Genomic_DNA"/>
</dbReference>
<dbReference type="InterPro" id="IPR023209">
    <property type="entry name" value="DAO"/>
</dbReference>
<dbReference type="STRING" id="1403190.A0A0F0I2L3"/>
<feature type="domain" description="FAD dependent oxidoreductase" evidence="7">
    <location>
        <begin position="40"/>
        <end position="428"/>
    </location>
</feature>
<evidence type="ECO:0000256" key="2">
    <source>
        <dbReference type="ARBA" id="ARBA00006730"/>
    </source>
</evidence>
<comment type="caution">
    <text evidence="8">The sequence shown here is derived from an EMBL/GenBank/DDBJ whole genome shotgun (WGS) entry which is preliminary data.</text>
</comment>
<dbReference type="Proteomes" id="UP000033540">
    <property type="component" value="Unassembled WGS sequence"/>
</dbReference>
<dbReference type="GO" id="GO:0005737">
    <property type="term" value="C:cytoplasm"/>
    <property type="evidence" value="ECO:0007669"/>
    <property type="project" value="TreeGrafter"/>
</dbReference>
<evidence type="ECO:0000313" key="8">
    <source>
        <dbReference type="EMBL" id="KJK61406.1"/>
    </source>
</evidence>
<dbReference type="SUPFAM" id="SSF54373">
    <property type="entry name" value="FAD-linked reductases, C-terminal domain"/>
    <property type="match status" value="1"/>
</dbReference>
<dbReference type="PROSITE" id="PS00677">
    <property type="entry name" value="DAO"/>
    <property type="match status" value="1"/>
</dbReference>
<evidence type="ECO:0000256" key="1">
    <source>
        <dbReference type="ARBA" id="ARBA00001974"/>
    </source>
</evidence>
<dbReference type="PANTHER" id="PTHR11530:SF25">
    <property type="entry name" value="FAD DEPENDENT OXIDOREDUCTASE DOMAIN-CONTAINING PROTEIN"/>
    <property type="match status" value="1"/>
</dbReference>
<dbReference type="Gene3D" id="3.40.50.720">
    <property type="entry name" value="NAD(P)-binding Rossmann-like Domain"/>
    <property type="match status" value="1"/>
</dbReference>
<dbReference type="InterPro" id="IPR006076">
    <property type="entry name" value="FAD-dep_OxRdtase"/>
</dbReference>
<organism evidence="8 9">
    <name type="scientific">Aspergillus parasiticus (strain ATCC 56775 / NRRL 5862 / SRRC 143 / SU-1)</name>
    <dbReference type="NCBI Taxonomy" id="1403190"/>
    <lineage>
        <taxon>Eukaryota</taxon>
        <taxon>Fungi</taxon>
        <taxon>Dikarya</taxon>
        <taxon>Ascomycota</taxon>
        <taxon>Pezizomycotina</taxon>
        <taxon>Eurotiomycetes</taxon>
        <taxon>Eurotiomycetidae</taxon>
        <taxon>Eurotiales</taxon>
        <taxon>Aspergillaceae</taxon>
        <taxon>Aspergillus</taxon>
        <taxon>Aspergillus subgen. Circumdati</taxon>
    </lineage>
</organism>
<accession>A0A0F0I2L3</accession>
<evidence type="ECO:0000256" key="6">
    <source>
        <dbReference type="SAM" id="Phobius"/>
    </source>
</evidence>
<keyword evidence="6" id="KW-0812">Transmembrane</keyword>
<evidence type="ECO:0000313" key="9">
    <source>
        <dbReference type="Proteomes" id="UP000033540"/>
    </source>
</evidence>
<keyword evidence="5" id="KW-0560">Oxidoreductase</keyword>
<sequence>MSTAHTVTVHPSRYTPGARPFEVSTSDAPLNELKADSRHVLIIGGGVSGLLVAWMLLDKGIRVTILAKEWARTWDFDEPRITSQIAGALWEMPPGGCGLTEIESPGPGWATVDHYREWAMQSYNFYMKYAKVSNEHEKGGHSFGLSVAKLHQFFYDDVITSCNTISPRYEHYNKYAAVHTRIDGVEVYPDKETIAQRFNKSFINLSYGGKEFQSGYTHNAPIINTDKALAYLMALVQRKGATLETREVKDLKKTGQRLLMDYKADVIVNATGLGARELLNDDDVYPVRGAIRRVDNTRHSKFRHLNDAYLVPAQIGPDGLPSKTVFIVPRNDDILYVGSIIQPHNGNMNLTPESPEVQKMWDRAGDFMPSLTHAGFVNHFPFAQGLRPFTKKNAKVRADEDCGFPLVHNYGHGGSGWTLGVGTAQCAVHIVETLIYDKDKADLLQVVGMQTDWSGSKKEKFSNAIKGTLGAFEKAELLGKIQTSRFPQSYKGRLKNVVKSWSAELIKASAKVGNQTLTKVGDRLIDDKIGLLEVVTQSDWNDEEKDKFRNAINGTLGSSDKNELLAKILATTSLRSDKVRLTEVVQLWSAELIRASAKATNGAIYPVGGNVYKARL</sequence>
<evidence type="ECO:0000256" key="4">
    <source>
        <dbReference type="ARBA" id="ARBA00022827"/>
    </source>
</evidence>
<dbReference type="AlphaFoldDB" id="A0A0F0I2L3"/>
<dbReference type="InterPro" id="IPR006181">
    <property type="entry name" value="D-amino_acid_oxidase_CS"/>
</dbReference>
<feature type="transmembrane region" description="Helical" evidence="6">
    <location>
        <begin position="40"/>
        <end position="57"/>
    </location>
</feature>
<dbReference type="Pfam" id="PF01266">
    <property type="entry name" value="DAO"/>
    <property type="match status" value="1"/>
</dbReference>
<dbReference type="OrthoDB" id="2015447at2759"/>
<evidence type="ECO:0000256" key="3">
    <source>
        <dbReference type="ARBA" id="ARBA00022630"/>
    </source>
</evidence>
<dbReference type="GO" id="GO:0071949">
    <property type="term" value="F:FAD binding"/>
    <property type="evidence" value="ECO:0007669"/>
    <property type="project" value="InterPro"/>
</dbReference>
<comment type="cofactor">
    <cofactor evidence="1">
        <name>FAD</name>
        <dbReference type="ChEBI" id="CHEBI:57692"/>
    </cofactor>
</comment>
<evidence type="ECO:0000259" key="7">
    <source>
        <dbReference type="Pfam" id="PF01266"/>
    </source>
</evidence>
<proteinExistence type="inferred from homology"/>
<dbReference type="PANTHER" id="PTHR11530">
    <property type="entry name" value="D-AMINO ACID OXIDASE"/>
    <property type="match status" value="1"/>
</dbReference>
<dbReference type="GO" id="GO:0003884">
    <property type="term" value="F:D-amino-acid oxidase activity"/>
    <property type="evidence" value="ECO:0007669"/>
    <property type="project" value="InterPro"/>
</dbReference>
<evidence type="ECO:0000256" key="5">
    <source>
        <dbReference type="ARBA" id="ARBA00023002"/>
    </source>
</evidence>
<keyword evidence="3" id="KW-0285">Flavoprotein</keyword>
<gene>
    <name evidence="8" type="ORF">P875_00042357</name>
</gene>